<accession>A0AAD5RNG4</accession>
<protein>
    <recommendedName>
        <fullName evidence="1">Clr5 domain-containing protein</fullName>
    </recommendedName>
</protein>
<reference evidence="2" key="1">
    <citation type="submission" date="2022-07" db="EMBL/GenBank/DDBJ databases">
        <title>Draft genome sequence of Zalerion maritima ATCC 34329, a (micro)plastics degrading marine fungus.</title>
        <authorList>
            <person name="Paco A."/>
            <person name="Goncalves M.F.M."/>
            <person name="Rocha-Santos T.A.P."/>
            <person name="Alves A."/>
        </authorList>
    </citation>
    <scope>NUCLEOTIDE SEQUENCE</scope>
    <source>
        <strain evidence="2">ATCC 34329</strain>
    </source>
</reference>
<organism evidence="2 3">
    <name type="scientific">Zalerion maritima</name>
    <dbReference type="NCBI Taxonomy" id="339359"/>
    <lineage>
        <taxon>Eukaryota</taxon>
        <taxon>Fungi</taxon>
        <taxon>Dikarya</taxon>
        <taxon>Ascomycota</taxon>
        <taxon>Pezizomycotina</taxon>
        <taxon>Sordariomycetes</taxon>
        <taxon>Lulworthiomycetidae</taxon>
        <taxon>Lulworthiales</taxon>
        <taxon>Lulworthiaceae</taxon>
        <taxon>Zalerion</taxon>
    </lineage>
</organism>
<dbReference type="InterPro" id="IPR011990">
    <property type="entry name" value="TPR-like_helical_dom_sf"/>
</dbReference>
<keyword evidence="3" id="KW-1185">Reference proteome</keyword>
<dbReference type="InterPro" id="IPR025676">
    <property type="entry name" value="Clr5_dom"/>
</dbReference>
<dbReference type="EMBL" id="JAKWBI020000187">
    <property type="protein sequence ID" value="KAJ2899834.1"/>
    <property type="molecule type" value="Genomic_DNA"/>
</dbReference>
<gene>
    <name evidence="2" type="ORF">MKZ38_002776</name>
</gene>
<evidence type="ECO:0000259" key="1">
    <source>
        <dbReference type="Pfam" id="PF14420"/>
    </source>
</evidence>
<dbReference type="AlphaFoldDB" id="A0AAD5RNG4"/>
<feature type="domain" description="Clr5" evidence="1">
    <location>
        <begin position="13"/>
        <end position="63"/>
    </location>
</feature>
<name>A0AAD5RNG4_9PEZI</name>
<dbReference type="Gene3D" id="1.25.40.10">
    <property type="entry name" value="Tetratricopeptide repeat domain"/>
    <property type="match status" value="1"/>
</dbReference>
<dbReference type="Proteomes" id="UP001201980">
    <property type="component" value="Unassembled WGS sequence"/>
</dbReference>
<evidence type="ECO:0000313" key="2">
    <source>
        <dbReference type="EMBL" id="KAJ2899834.1"/>
    </source>
</evidence>
<dbReference type="Pfam" id="PF14420">
    <property type="entry name" value="Clr5"/>
    <property type="match status" value="1"/>
</dbReference>
<evidence type="ECO:0000313" key="3">
    <source>
        <dbReference type="Proteomes" id="UP001201980"/>
    </source>
</evidence>
<dbReference type="PANTHER" id="PTHR38788">
    <property type="entry name" value="CLR5 DOMAIN-CONTAINING PROTEIN"/>
    <property type="match status" value="1"/>
</dbReference>
<comment type="caution">
    <text evidence="2">The sequence shown here is derived from an EMBL/GenBank/DDBJ whole genome shotgun (WGS) entry which is preliminary data.</text>
</comment>
<sequence length="495" mass="55616">MGAHSMAHKLASASDWARNRELITQLYQEKELGQVRDIMKTEFGFHSTPKIYKNHIREWNIGKRLCDADVLAILDMRARPGASGKKQTEFWIRGHRVSEKNITRYLRRKPKLLARFLEGDRPPEGAKNQVVCKPKMPPLSHSVPPVPTAPVTILELFFLDCRDYVRGSFDNGHWRADMAGECFSLVDGDRASKACDDADLHFTLASQEMDDKNFASAYQLLGSCWSRLSDTLALEDPYFLETFISMVVKLRQRDQLEPLGTLATTMMDGAMISHGDAHKLTNIIFRLHTLSTLETADAIARVFEVLEDEADRALGLGSKFASTMLLTHAQLLSSGAMGAEEAAARIRKQLDMAEKLHGEDDWVADLELHHSWASCLSMYEQGRLDDAEEALRAVKPRIRNDHHRASHHSVAGDFYSWQNNWDAARAEYEEAYFAAERQGNIGVVQRCLKDLIHVSERNGNLAGAGMYRLLASRQQLAGKAAETDWSMGTVLGEMG</sequence>
<proteinExistence type="predicted"/>
<dbReference type="PANTHER" id="PTHR38788:SF3">
    <property type="entry name" value="CLR5 DOMAIN-CONTAINING PROTEIN"/>
    <property type="match status" value="1"/>
</dbReference>